<reference evidence="2" key="1">
    <citation type="submission" date="2014-06" db="EMBL/GenBank/DDBJ databases">
        <title>Molecular and ecological studies on carbamate pesticide degrading bacteria isolated from agricultural soils.</title>
        <authorList>
            <person name="Kim D.-U."/>
            <person name="Ka J.-O."/>
        </authorList>
    </citation>
    <scope>NUCLEOTIDE SEQUENCE</scope>
    <source>
        <strain evidence="2">NS2</strain>
        <plasmid evidence="2">201</plasmid>
    </source>
</reference>
<keyword evidence="2" id="KW-0614">Plasmid</keyword>
<gene>
    <name evidence="2" type="ORF">plasmid201_113</name>
</gene>
<sequence>MVILAVAMLYAVTFALTRPAKRRWWTTAVVTLALMAGLIWISPHA</sequence>
<dbReference type="EMBL" id="KM017070">
    <property type="protein sequence ID" value="AJW29301.1"/>
    <property type="molecule type" value="Genomic_DNA"/>
</dbReference>
<protein>
    <submittedName>
        <fullName evidence="2">Uncharacterized protein</fullName>
    </submittedName>
</protein>
<keyword evidence="1" id="KW-0472">Membrane</keyword>
<keyword evidence="1" id="KW-0812">Transmembrane</keyword>
<feature type="transmembrane region" description="Helical" evidence="1">
    <location>
        <begin position="25"/>
        <end position="42"/>
    </location>
</feature>
<keyword evidence="1" id="KW-1133">Transmembrane helix</keyword>
<dbReference type="AlphaFoldDB" id="A0A0D4ZZE2"/>
<geneLocation type="plasmid" evidence="2">
    <name>201</name>
</geneLocation>
<evidence type="ECO:0000256" key="1">
    <source>
        <dbReference type="SAM" id="Phobius"/>
    </source>
</evidence>
<proteinExistence type="predicted"/>
<evidence type="ECO:0000313" key="2">
    <source>
        <dbReference type="EMBL" id="AJW29301.1"/>
    </source>
</evidence>
<accession>A0A0D4ZZE2</accession>
<organism evidence="2">
    <name type="scientific">Sphingomonas sp. NS2</name>
    <dbReference type="NCBI Taxonomy" id="908605"/>
    <lineage>
        <taxon>Bacteria</taxon>
        <taxon>Pseudomonadati</taxon>
        <taxon>Pseudomonadota</taxon>
        <taxon>Alphaproteobacteria</taxon>
        <taxon>Sphingomonadales</taxon>
        <taxon>Sphingomonadaceae</taxon>
        <taxon>Sphingomonas</taxon>
    </lineage>
</organism>
<name>A0A0D4ZZE2_9SPHN</name>